<dbReference type="FunFam" id="2.60.120.920:FF:000004">
    <property type="entry name" value="Butyrophilin subfamily 1 member A1"/>
    <property type="match status" value="1"/>
</dbReference>
<dbReference type="SUPFAM" id="SSF49899">
    <property type="entry name" value="Concanavalin A-like lectins/glucanases"/>
    <property type="match status" value="1"/>
</dbReference>
<dbReference type="PANTHER" id="PTHR24103">
    <property type="entry name" value="E3 UBIQUITIN-PROTEIN LIGASE TRIM"/>
    <property type="match status" value="1"/>
</dbReference>
<dbReference type="Pfam" id="PF00622">
    <property type="entry name" value="SPRY"/>
    <property type="match status" value="1"/>
</dbReference>
<evidence type="ECO:0000313" key="3">
    <source>
        <dbReference type="EMBL" id="KAJ8391169.1"/>
    </source>
</evidence>
<protein>
    <recommendedName>
        <fullName evidence="2">B30.2/SPRY domain-containing protein</fullName>
    </recommendedName>
</protein>
<keyword evidence="4" id="KW-1185">Reference proteome</keyword>
<accession>A0AAD7WCR5</accession>
<dbReference type="InterPro" id="IPR006574">
    <property type="entry name" value="PRY"/>
</dbReference>
<feature type="coiled-coil region" evidence="1">
    <location>
        <begin position="121"/>
        <end position="158"/>
    </location>
</feature>
<dbReference type="EMBL" id="JAINUG010000161">
    <property type="protein sequence ID" value="KAJ8391169.1"/>
    <property type="molecule type" value="Genomic_DNA"/>
</dbReference>
<dbReference type="Proteomes" id="UP001221898">
    <property type="component" value="Unassembled WGS sequence"/>
</dbReference>
<comment type="caution">
    <text evidence="3">The sequence shown here is derived from an EMBL/GenBank/DDBJ whole genome shotgun (WGS) entry which is preliminary data.</text>
</comment>
<dbReference type="SUPFAM" id="SSF57845">
    <property type="entry name" value="B-box zinc-binding domain"/>
    <property type="match status" value="1"/>
</dbReference>
<dbReference type="Pfam" id="PF13765">
    <property type="entry name" value="PRY"/>
    <property type="match status" value="1"/>
</dbReference>
<dbReference type="PROSITE" id="PS50188">
    <property type="entry name" value="B302_SPRY"/>
    <property type="match status" value="1"/>
</dbReference>
<dbReference type="InterPro" id="IPR050143">
    <property type="entry name" value="TRIM/RBCC"/>
</dbReference>
<dbReference type="InterPro" id="IPR003877">
    <property type="entry name" value="SPRY_dom"/>
</dbReference>
<dbReference type="InterPro" id="IPR001870">
    <property type="entry name" value="B30.2/SPRY"/>
</dbReference>
<evidence type="ECO:0000259" key="2">
    <source>
        <dbReference type="PROSITE" id="PS50188"/>
    </source>
</evidence>
<keyword evidence="1" id="KW-0175">Coiled coil</keyword>
<dbReference type="CDD" id="cd12893">
    <property type="entry name" value="SPRY_PRY_TRIM35"/>
    <property type="match status" value="1"/>
</dbReference>
<dbReference type="InterPro" id="IPR003879">
    <property type="entry name" value="Butyrophylin_SPRY"/>
</dbReference>
<sequence>MTVINGIESLCPAPTESTGLIKGPGDVQDQQPVCVICQTSKQHRGHHCCPIDEAVQDCRDKLRTALEPLRENLGALCKVKQNYDGTMQHVKKQARHTERQIKGEFETLHQFLRDEEATRIVELREEEVERSRELKEKIEATAREISSLSEAVGAIEREMAATDSVVFLQNYKDTMKKARRRLGGPEDIAGVLIDVAKHLGCLKHRVWEKMKDIAQYSPVTLDPNTANPCISLSQDLTSLRCSKRQSLPTNLERFDLCVCVLGTEGFTSGRHFWDVEVGDNTYWILGVAQESVKRKEKFYTYPENGFWTIRLRHGQYRAPGMSLAVTEKLQRVRVQLDWDRGSLSFSDPGDDTPLYTFTHTFTERLFPFFCTGCSSKPLSILPVQVSLNYQ</sequence>
<evidence type="ECO:0000313" key="4">
    <source>
        <dbReference type="Proteomes" id="UP001221898"/>
    </source>
</evidence>
<dbReference type="Gene3D" id="2.60.120.920">
    <property type="match status" value="1"/>
</dbReference>
<gene>
    <name evidence="3" type="ORF">AAFF_G00095980</name>
</gene>
<dbReference type="InterPro" id="IPR013320">
    <property type="entry name" value="ConA-like_dom_sf"/>
</dbReference>
<dbReference type="SMART" id="SM00449">
    <property type="entry name" value="SPRY"/>
    <property type="match status" value="1"/>
</dbReference>
<reference evidence="3" key="1">
    <citation type="journal article" date="2023" name="Science">
        <title>Genome structures resolve the early diversification of teleost fishes.</title>
        <authorList>
            <person name="Parey E."/>
            <person name="Louis A."/>
            <person name="Montfort J."/>
            <person name="Bouchez O."/>
            <person name="Roques C."/>
            <person name="Iampietro C."/>
            <person name="Lluch J."/>
            <person name="Castinel A."/>
            <person name="Donnadieu C."/>
            <person name="Desvignes T."/>
            <person name="Floi Bucao C."/>
            <person name="Jouanno E."/>
            <person name="Wen M."/>
            <person name="Mejri S."/>
            <person name="Dirks R."/>
            <person name="Jansen H."/>
            <person name="Henkel C."/>
            <person name="Chen W.J."/>
            <person name="Zahm M."/>
            <person name="Cabau C."/>
            <person name="Klopp C."/>
            <person name="Thompson A.W."/>
            <person name="Robinson-Rechavi M."/>
            <person name="Braasch I."/>
            <person name="Lecointre G."/>
            <person name="Bobe J."/>
            <person name="Postlethwait J.H."/>
            <person name="Berthelot C."/>
            <person name="Roest Crollius H."/>
            <person name="Guiguen Y."/>
        </authorList>
    </citation>
    <scope>NUCLEOTIDE SEQUENCE</scope>
    <source>
        <strain evidence="3">NC1722</strain>
    </source>
</reference>
<evidence type="ECO:0000256" key="1">
    <source>
        <dbReference type="SAM" id="Coils"/>
    </source>
</evidence>
<dbReference type="PRINTS" id="PR01407">
    <property type="entry name" value="BUTYPHLNCDUF"/>
</dbReference>
<dbReference type="AlphaFoldDB" id="A0AAD7WCR5"/>
<dbReference type="Gene3D" id="3.30.160.60">
    <property type="entry name" value="Classic Zinc Finger"/>
    <property type="match status" value="1"/>
</dbReference>
<dbReference type="SMART" id="SM00589">
    <property type="entry name" value="PRY"/>
    <property type="match status" value="1"/>
</dbReference>
<proteinExistence type="predicted"/>
<name>A0AAD7WCR5_9TELE</name>
<feature type="domain" description="B30.2/SPRY" evidence="2">
    <location>
        <begin position="199"/>
        <end position="387"/>
    </location>
</feature>
<organism evidence="3 4">
    <name type="scientific">Aldrovandia affinis</name>
    <dbReference type="NCBI Taxonomy" id="143900"/>
    <lineage>
        <taxon>Eukaryota</taxon>
        <taxon>Metazoa</taxon>
        <taxon>Chordata</taxon>
        <taxon>Craniata</taxon>
        <taxon>Vertebrata</taxon>
        <taxon>Euteleostomi</taxon>
        <taxon>Actinopterygii</taxon>
        <taxon>Neopterygii</taxon>
        <taxon>Teleostei</taxon>
        <taxon>Notacanthiformes</taxon>
        <taxon>Halosauridae</taxon>
        <taxon>Aldrovandia</taxon>
    </lineage>
</organism>
<dbReference type="InterPro" id="IPR043136">
    <property type="entry name" value="B30.2/SPRY_sf"/>
</dbReference>